<dbReference type="RefSeq" id="WP_080804638.1">
    <property type="nucleotide sequence ID" value="NZ_LT828548.1"/>
</dbReference>
<accession>A0A1W1H7E8</accession>
<evidence type="ECO:0000313" key="2">
    <source>
        <dbReference type="Proteomes" id="UP000191931"/>
    </source>
</evidence>
<gene>
    <name evidence="1" type="ORF">MTBBW1_1300038</name>
</gene>
<name>A0A1W1H7E8_9BACT</name>
<protein>
    <submittedName>
        <fullName evidence="1">Uncharacterized protein</fullName>
    </submittedName>
</protein>
<reference evidence="1 2" key="1">
    <citation type="submission" date="2017-03" db="EMBL/GenBank/DDBJ databases">
        <authorList>
            <person name="Afonso C.L."/>
            <person name="Miller P.J."/>
            <person name="Scott M.A."/>
            <person name="Spackman E."/>
            <person name="Goraichik I."/>
            <person name="Dimitrov K.M."/>
            <person name="Suarez D.L."/>
            <person name="Swayne D.E."/>
        </authorList>
    </citation>
    <scope>NUCLEOTIDE SEQUENCE [LARGE SCALE GENOMIC DNA]</scope>
    <source>
        <strain evidence="1">PRJEB14757</strain>
    </source>
</reference>
<keyword evidence="2" id="KW-1185">Reference proteome</keyword>
<dbReference type="AlphaFoldDB" id="A0A1W1H7E8"/>
<proteinExistence type="predicted"/>
<sequence length="343" mass="39702">MRIYPDTLTCILKKSELNVNQISKITGISNTYITKLVRSKVNHPGKDKIASLLLALNYSITDINAILAEYDYMPLNEFDIPSILENNRRRKFEGRIMPHFDHIYFELVMAALEGIGGTKIVLKHRPSGIFIPIPLYLKKEFPIEEDHEAARFFMAFTKEIVLERKKLFLENCKKGAKYETYICRHCMEESLAKNIGSSAMKSSPEKVELFAQYFANAVSVTLKYPEQHYHQVVRRCGYFEFMMQDAEGENCKISFTGRRHHFYHKEWEQLSLQSFLSDAPGILSVFHSEVDRCREAVEIKSSPSAMAQGFHDAVREQFDKHQVVDLFDRALESLMKDSGLIFF</sequence>
<dbReference type="SUPFAM" id="SSF47413">
    <property type="entry name" value="lambda repressor-like DNA-binding domains"/>
    <property type="match status" value="1"/>
</dbReference>
<evidence type="ECO:0000313" key="1">
    <source>
        <dbReference type="EMBL" id="SLM28298.1"/>
    </source>
</evidence>
<dbReference type="EMBL" id="FWEV01000036">
    <property type="protein sequence ID" value="SLM28298.1"/>
    <property type="molecule type" value="Genomic_DNA"/>
</dbReference>
<dbReference type="OrthoDB" id="5414300at2"/>
<dbReference type="GO" id="GO:0003677">
    <property type="term" value="F:DNA binding"/>
    <property type="evidence" value="ECO:0007669"/>
    <property type="project" value="InterPro"/>
</dbReference>
<dbReference type="Proteomes" id="UP000191931">
    <property type="component" value="Unassembled WGS sequence"/>
</dbReference>
<dbReference type="Gene3D" id="1.10.260.40">
    <property type="entry name" value="lambda repressor-like DNA-binding domains"/>
    <property type="match status" value="1"/>
</dbReference>
<dbReference type="InterPro" id="IPR010982">
    <property type="entry name" value="Lambda_DNA-bd_dom_sf"/>
</dbReference>
<organism evidence="1 2">
    <name type="scientific">Desulfamplus magnetovallimortis</name>
    <dbReference type="NCBI Taxonomy" id="1246637"/>
    <lineage>
        <taxon>Bacteria</taxon>
        <taxon>Pseudomonadati</taxon>
        <taxon>Thermodesulfobacteriota</taxon>
        <taxon>Desulfobacteria</taxon>
        <taxon>Desulfobacterales</taxon>
        <taxon>Desulfobacteraceae</taxon>
        <taxon>Desulfamplus</taxon>
    </lineage>
</organism>